<reference evidence="7 8" key="1">
    <citation type="submission" date="2017-10" db="EMBL/GenBank/DDBJ databases">
        <title>Massilia psychrophilum sp. nov., a novel purple-pigmented bacterium isolated from Tianshan glacier, Xinjiang Municipality, China.</title>
        <authorList>
            <person name="Wang H."/>
        </authorList>
    </citation>
    <scope>NUCLEOTIDE SEQUENCE [LARGE SCALE GENOMIC DNA]</scope>
    <source>
        <strain evidence="7 8">JCM 30074</strain>
    </source>
</reference>
<evidence type="ECO:0000256" key="1">
    <source>
        <dbReference type="ARBA" id="ARBA00010688"/>
    </source>
</evidence>
<keyword evidence="2" id="KW-0808">Transferase</keyword>
<dbReference type="PROSITE" id="PS00584">
    <property type="entry name" value="PFKB_KINASES_2"/>
    <property type="match status" value="1"/>
</dbReference>
<dbReference type="PANTHER" id="PTHR43085:SF1">
    <property type="entry name" value="PSEUDOURIDINE KINASE-RELATED"/>
    <property type="match status" value="1"/>
</dbReference>
<evidence type="ECO:0000256" key="2">
    <source>
        <dbReference type="ARBA" id="ARBA00022679"/>
    </source>
</evidence>
<proteinExistence type="inferred from homology"/>
<dbReference type="PANTHER" id="PTHR43085">
    <property type="entry name" value="HEXOKINASE FAMILY MEMBER"/>
    <property type="match status" value="1"/>
</dbReference>
<dbReference type="Proteomes" id="UP000230390">
    <property type="component" value="Unassembled WGS sequence"/>
</dbReference>
<keyword evidence="4 7" id="KW-0418">Kinase</keyword>
<dbReference type="InterPro" id="IPR029056">
    <property type="entry name" value="Ribokinase-like"/>
</dbReference>
<comment type="similarity">
    <text evidence="1">Belongs to the carbohydrate kinase PfkB family.</text>
</comment>
<feature type="domain" description="Carbohydrate kinase PfkB" evidence="6">
    <location>
        <begin position="8"/>
        <end position="320"/>
    </location>
</feature>
<evidence type="ECO:0000256" key="5">
    <source>
        <dbReference type="ARBA" id="ARBA00022840"/>
    </source>
</evidence>
<dbReference type="OrthoDB" id="9795789at2"/>
<dbReference type="RefSeq" id="WP_099792990.1">
    <property type="nucleotide sequence ID" value="NZ_JBHLYV010000090.1"/>
</dbReference>
<dbReference type="InterPro" id="IPR050306">
    <property type="entry name" value="PfkB_Carbo_kinase"/>
</dbReference>
<evidence type="ECO:0000259" key="6">
    <source>
        <dbReference type="Pfam" id="PF00294"/>
    </source>
</evidence>
<dbReference type="SUPFAM" id="SSF53613">
    <property type="entry name" value="Ribokinase-like"/>
    <property type="match status" value="1"/>
</dbReference>
<keyword evidence="3" id="KW-0547">Nucleotide-binding</keyword>
<sequence length="329" mass="34080">MTRAPKALLAFGEVLIDLLQDPADGALYHRNAGGAPANVAVGFARLGGAASFMGMLSTDAFGRFLHDAMTGNGVDMRYARTTHDANTALAVVSLAADGERSFGFYRPPAADLLFTTADIDGAALADAPWLHLCSNSLTDEPVRGATLALLDHAATATCPISFDVNWRPSLWQAGSERAGSRARVHALLPRAHLLKLSAEEWRWLAGGDADASAESDDEALCAHCFAGVTAIIVVTDGAQPVRTRLRGGGWTAHPLQPVAVVDSTAAGDAFVAGLLTRLAATGAGPDDLPATLGDATLLAAHIMFAARCGAFACGLYGAFDALPMLSDLT</sequence>
<dbReference type="InterPro" id="IPR002173">
    <property type="entry name" value="Carboh/pur_kinase_PfkB_CS"/>
</dbReference>
<dbReference type="GO" id="GO:0016301">
    <property type="term" value="F:kinase activity"/>
    <property type="evidence" value="ECO:0007669"/>
    <property type="project" value="UniProtKB-KW"/>
</dbReference>
<dbReference type="GO" id="GO:0005524">
    <property type="term" value="F:ATP binding"/>
    <property type="evidence" value="ECO:0007669"/>
    <property type="project" value="UniProtKB-KW"/>
</dbReference>
<dbReference type="Pfam" id="PF00294">
    <property type="entry name" value="PfkB"/>
    <property type="match status" value="1"/>
</dbReference>
<evidence type="ECO:0000313" key="7">
    <source>
        <dbReference type="EMBL" id="PIL42459.1"/>
    </source>
</evidence>
<comment type="caution">
    <text evidence="7">The sequence shown here is derived from an EMBL/GenBank/DDBJ whole genome shotgun (WGS) entry which is preliminary data.</text>
</comment>
<protein>
    <submittedName>
        <fullName evidence="7">Carbohydrate kinase</fullName>
    </submittedName>
</protein>
<dbReference type="AlphaFoldDB" id="A0A2G8T901"/>
<dbReference type="InterPro" id="IPR011611">
    <property type="entry name" value="PfkB_dom"/>
</dbReference>
<evidence type="ECO:0000256" key="4">
    <source>
        <dbReference type="ARBA" id="ARBA00022777"/>
    </source>
</evidence>
<name>A0A2G8T901_9BURK</name>
<evidence type="ECO:0000313" key="8">
    <source>
        <dbReference type="Proteomes" id="UP000230390"/>
    </source>
</evidence>
<dbReference type="Gene3D" id="3.40.1190.20">
    <property type="match status" value="1"/>
</dbReference>
<dbReference type="CDD" id="cd01167">
    <property type="entry name" value="bac_FRK"/>
    <property type="match status" value="1"/>
</dbReference>
<gene>
    <name evidence="7" type="ORF">CR105_24095</name>
</gene>
<accession>A0A2G8T901</accession>
<keyword evidence="5" id="KW-0067">ATP-binding</keyword>
<dbReference type="EMBL" id="PDOC01000026">
    <property type="protein sequence ID" value="PIL42459.1"/>
    <property type="molecule type" value="Genomic_DNA"/>
</dbReference>
<evidence type="ECO:0000256" key="3">
    <source>
        <dbReference type="ARBA" id="ARBA00022741"/>
    </source>
</evidence>
<keyword evidence="8" id="KW-1185">Reference proteome</keyword>
<organism evidence="7 8">
    <name type="scientific">Massilia eurypsychrophila</name>
    <dbReference type="NCBI Taxonomy" id="1485217"/>
    <lineage>
        <taxon>Bacteria</taxon>
        <taxon>Pseudomonadati</taxon>
        <taxon>Pseudomonadota</taxon>
        <taxon>Betaproteobacteria</taxon>
        <taxon>Burkholderiales</taxon>
        <taxon>Oxalobacteraceae</taxon>
        <taxon>Telluria group</taxon>
        <taxon>Massilia</taxon>
    </lineage>
</organism>